<keyword evidence="3" id="KW-1015">Disulfide bond</keyword>
<dbReference type="SMART" id="SM00131">
    <property type="entry name" value="KU"/>
    <property type="match status" value="1"/>
</dbReference>
<dbReference type="PROSITE" id="PS50279">
    <property type="entry name" value="BPTI_KUNITZ_2"/>
    <property type="match status" value="1"/>
</dbReference>
<protein>
    <submittedName>
        <fullName evidence="5 6">Serine protease inhibitor, putative</fullName>
    </submittedName>
</protein>
<gene>
    <name evidence="5" type="ORF">IscW_ISCW024906</name>
</gene>
<dbReference type="EnsemblMetazoa" id="ISCW024906-RA">
    <property type="protein sequence ID" value="ISCW024906-PA"/>
    <property type="gene ID" value="ISCW024906"/>
</dbReference>
<sequence length="89" mass="9910">SSYFDTACKPTPERGICKGFLDRWFFNVSSGACETFLYSGCGGNLNEYQSQWECEFACMGKSDFSNLHQIAQIDSSCITVSSNILICIH</sequence>
<dbReference type="GO" id="GO:0004867">
    <property type="term" value="F:serine-type endopeptidase inhibitor activity"/>
    <property type="evidence" value="ECO:0000318"/>
    <property type="project" value="GO_Central"/>
</dbReference>
<dbReference type="FunCoup" id="B7QK85">
    <property type="interactions" value="2"/>
</dbReference>
<dbReference type="PANTHER" id="PTHR10083">
    <property type="entry name" value="KUNITZ-TYPE PROTEASE INHIBITOR-RELATED"/>
    <property type="match status" value="1"/>
</dbReference>
<dbReference type="InterPro" id="IPR020901">
    <property type="entry name" value="Prtase_inh_Kunz-CS"/>
</dbReference>
<dbReference type="SUPFAM" id="SSF57362">
    <property type="entry name" value="BPTI-like"/>
    <property type="match status" value="1"/>
</dbReference>
<dbReference type="STRING" id="6945.B7QK85"/>
<dbReference type="PaxDb" id="6945-B7QK85"/>
<dbReference type="FunFam" id="4.10.410.10:FF:000068">
    <property type="entry name" value="Serine protease inhibitor, putative"/>
    <property type="match status" value="1"/>
</dbReference>
<dbReference type="Proteomes" id="UP000001555">
    <property type="component" value="Unassembled WGS sequence"/>
</dbReference>
<dbReference type="GO" id="GO:0005615">
    <property type="term" value="C:extracellular space"/>
    <property type="evidence" value="ECO:0000318"/>
    <property type="project" value="GO_Central"/>
</dbReference>
<dbReference type="EMBL" id="ABJB010508393">
    <property type="status" value="NOT_ANNOTATED_CDS"/>
    <property type="molecule type" value="Genomic_DNA"/>
</dbReference>
<dbReference type="VEuPathDB" id="VectorBase:ISCW024906"/>
<dbReference type="PANTHER" id="PTHR10083:SF328">
    <property type="entry name" value="TISSUE FACTOR PATHWAY INHIBITOR"/>
    <property type="match status" value="1"/>
</dbReference>
<evidence type="ECO:0000256" key="1">
    <source>
        <dbReference type="ARBA" id="ARBA00022690"/>
    </source>
</evidence>
<dbReference type="Gene3D" id="4.10.410.10">
    <property type="entry name" value="Pancreatic trypsin inhibitor Kunitz domain"/>
    <property type="match status" value="1"/>
</dbReference>
<dbReference type="AlphaFoldDB" id="B7QK85"/>
<dbReference type="HOGENOM" id="CLU_2461076_0_0_1"/>
<proteinExistence type="predicted"/>
<dbReference type="InterPro" id="IPR002223">
    <property type="entry name" value="Kunitz_BPTI"/>
</dbReference>
<evidence type="ECO:0000259" key="4">
    <source>
        <dbReference type="PROSITE" id="PS50279"/>
    </source>
</evidence>
<name>B7QK85_IXOSC</name>
<evidence type="ECO:0000313" key="7">
    <source>
        <dbReference type="Proteomes" id="UP000001555"/>
    </source>
</evidence>
<dbReference type="CDD" id="cd22600">
    <property type="entry name" value="Kunitz_boophilin_2-like"/>
    <property type="match status" value="1"/>
</dbReference>
<reference evidence="5 7" key="1">
    <citation type="submission" date="2008-03" db="EMBL/GenBank/DDBJ databases">
        <title>Annotation of Ixodes scapularis.</title>
        <authorList>
            <consortium name="Ixodes scapularis Genome Project Consortium"/>
            <person name="Caler E."/>
            <person name="Hannick L.I."/>
            <person name="Bidwell S."/>
            <person name="Joardar V."/>
            <person name="Thiagarajan M."/>
            <person name="Amedeo P."/>
            <person name="Galinsky K.J."/>
            <person name="Schobel S."/>
            <person name="Inman J."/>
            <person name="Hostetler J."/>
            <person name="Miller J."/>
            <person name="Hammond M."/>
            <person name="Megy K."/>
            <person name="Lawson D."/>
            <person name="Kodira C."/>
            <person name="Sutton G."/>
            <person name="Meyer J."/>
            <person name="Hill C.A."/>
            <person name="Birren B."/>
            <person name="Nene V."/>
            <person name="Collins F."/>
            <person name="Alarcon-Chaidez F."/>
            <person name="Wikel S."/>
            <person name="Strausberg R."/>
        </authorList>
    </citation>
    <scope>NUCLEOTIDE SEQUENCE [LARGE SCALE GENOMIC DNA]</scope>
    <source>
        <strain evidence="7">Wikel</strain>
        <strain evidence="5">Wikel colony</strain>
    </source>
</reference>
<evidence type="ECO:0000313" key="5">
    <source>
        <dbReference type="EMBL" id="EEC19257.1"/>
    </source>
</evidence>
<reference evidence="6" key="2">
    <citation type="submission" date="2020-05" db="UniProtKB">
        <authorList>
            <consortium name="EnsemblMetazoa"/>
        </authorList>
    </citation>
    <scope>IDENTIFICATION</scope>
    <source>
        <strain evidence="6">wikel</strain>
    </source>
</reference>
<dbReference type="InterPro" id="IPR036880">
    <property type="entry name" value="Kunitz_BPTI_sf"/>
</dbReference>
<evidence type="ECO:0000256" key="2">
    <source>
        <dbReference type="ARBA" id="ARBA00022900"/>
    </source>
</evidence>
<dbReference type="VEuPathDB" id="VectorBase:ISCI024906"/>
<keyword evidence="2" id="KW-0722">Serine protease inhibitor</keyword>
<keyword evidence="1" id="KW-0646">Protease inhibitor</keyword>
<organism>
    <name type="scientific">Ixodes scapularis</name>
    <name type="common">Black-legged tick</name>
    <name type="synonym">Deer tick</name>
    <dbReference type="NCBI Taxonomy" id="6945"/>
    <lineage>
        <taxon>Eukaryota</taxon>
        <taxon>Metazoa</taxon>
        <taxon>Ecdysozoa</taxon>
        <taxon>Arthropoda</taxon>
        <taxon>Chelicerata</taxon>
        <taxon>Arachnida</taxon>
        <taxon>Acari</taxon>
        <taxon>Parasitiformes</taxon>
        <taxon>Ixodida</taxon>
        <taxon>Ixodoidea</taxon>
        <taxon>Ixodidae</taxon>
        <taxon>Ixodinae</taxon>
        <taxon>Ixodes</taxon>
    </lineage>
</organism>
<evidence type="ECO:0000313" key="6">
    <source>
        <dbReference type="EnsemblMetazoa" id="ISCW024906-PA"/>
    </source>
</evidence>
<evidence type="ECO:0000256" key="3">
    <source>
        <dbReference type="ARBA" id="ARBA00023157"/>
    </source>
</evidence>
<feature type="domain" description="BPTI/Kunitz inhibitor" evidence="4">
    <location>
        <begin position="8"/>
        <end position="58"/>
    </location>
</feature>
<dbReference type="InterPro" id="IPR050098">
    <property type="entry name" value="TFPI/VKTCI-like"/>
</dbReference>
<dbReference type="EMBL" id="DS957601">
    <property type="protein sequence ID" value="EEC19257.1"/>
    <property type="molecule type" value="Genomic_DNA"/>
</dbReference>
<keyword evidence="7" id="KW-1185">Reference proteome</keyword>
<dbReference type="Pfam" id="PF00014">
    <property type="entry name" value="Kunitz_BPTI"/>
    <property type="match status" value="1"/>
</dbReference>
<dbReference type="PROSITE" id="PS00280">
    <property type="entry name" value="BPTI_KUNITZ_1"/>
    <property type="match status" value="1"/>
</dbReference>
<feature type="non-terminal residue" evidence="5">
    <location>
        <position position="1"/>
    </location>
</feature>
<dbReference type="PRINTS" id="PR00759">
    <property type="entry name" value="BASICPTASE"/>
</dbReference>
<accession>B7QK85</accession>